<evidence type="ECO:0000256" key="8">
    <source>
        <dbReference type="SAM" id="Phobius"/>
    </source>
</evidence>
<feature type="transmembrane region" description="Helical" evidence="8">
    <location>
        <begin position="421"/>
        <end position="442"/>
    </location>
</feature>
<feature type="domain" description="Putative mannosyltransferase YkcA/B-like C-terminal" evidence="10">
    <location>
        <begin position="523"/>
        <end position="610"/>
    </location>
</feature>
<evidence type="ECO:0000313" key="12">
    <source>
        <dbReference type="Proteomes" id="UP001202922"/>
    </source>
</evidence>
<evidence type="ECO:0000313" key="11">
    <source>
        <dbReference type="EMBL" id="MCH6469362.1"/>
    </source>
</evidence>
<dbReference type="InterPro" id="IPR050297">
    <property type="entry name" value="LipidA_mod_glycosyltrf_83"/>
</dbReference>
<evidence type="ECO:0000259" key="10">
    <source>
        <dbReference type="Pfam" id="PF24878"/>
    </source>
</evidence>
<evidence type="ECO:0000256" key="2">
    <source>
        <dbReference type="ARBA" id="ARBA00022475"/>
    </source>
</evidence>
<keyword evidence="12" id="KW-1185">Reference proteome</keyword>
<comment type="subcellular location">
    <subcellularLocation>
        <location evidence="1">Cell membrane</location>
        <topology evidence="1">Multi-pass membrane protein</topology>
    </subcellularLocation>
</comment>
<dbReference type="RefSeq" id="WP_241052270.1">
    <property type="nucleotide sequence ID" value="NZ_JAKZBV010000001.1"/>
</dbReference>
<keyword evidence="3" id="KW-0328">Glycosyltransferase</keyword>
<keyword evidence="5 8" id="KW-0812">Transmembrane</keyword>
<evidence type="ECO:0000256" key="6">
    <source>
        <dbReference type="ARBA" id="ARBA00022989"/>
    </source>
</evidence>
<dbReference type="Pfam" id="PF24878">
    <property type="entry name" value="YkcB_C"/>
    <property type="match status" value="1"/>
</dbReference>
<evidence type="ECO:0000256" key="1">
    <source>
        <dbReference type="ARBA" id="ARBA00004651"/>
    </source>
</evidence>
<feature type="transmembrane region" description="Helical" evidence="8">
    <location>
        <begin position="367"/>
        <end position="388"/>
    </location>
</feature>
<feature type="transmembrane region" description="Helical" evidence="8">
    <location>
        <begin position="104"/>
        <end position="128"/>
    </location>
</feature>
<sequence length="631" mass="67730">MSSPRTARVIPVSTNVQQALVRDRRTARERWLFKGLLVLTAAAYLWDLPLNGWANPYYAAAAQAASQDWGSFLFGSLDWGNAITVDKPPLALWPMALSIKTFGLAPWSLLAPQALLGTATVALVFAAVRRVFPATIAFVAAILCGTTPVFFLMSRYDNPEPMMGFMTAAGFYAAIRAGTKGSWRWYLLCGTSFGLAFLTKQFQGLIPVPALAFALLLLGAGNVRDRLIKLLAALAALVASAGWWVAVVELTPSSQRPYVGGSQSNSVLDLAFGYNGLGRITQGDGSLGSAASVGTPYDGGFSRLFNADFAPEIGWLLPTALISLLLVAALNKSFVSRQERLMALAAAMWLTLAWLLLSFMASSGHPYYTYSLAIPESVVIAIVFRLIWLRSHAPIGRLFGVVLLVSTGYMGVRVMQYSDTWAWWMPLALMCLSLIASARWLLLAPQGRPGVTWALVIASLVSGQLASDIVTASHPITGTQPTSGPVGRDPNSISRLIQSIRSNQEPNWVAHISEGVAPSARMLQTLGTGNSSSKWLAATFPAEDAALIQLTTGRPIMAIGGWAGHDPSPTLERFKALVSAGQVQFFVDHPSMADFGLGSEASDIAGWVKSTYKGQPIDDAVIYMLTPGNLR</sequence>
<evidence type="ECO:0000256" key="7">
    <source>
        <dbReference type="ARBA" id="ARBA00023136"/>
    </source>
</evidence>
<proteinExistence type="predicted"/>
<comment type="caution">
    <text evidence="11">The sequence shown here is derived from an EMBL/GenBank/DDBJ whole genome shotgun (WGS) entry which is preliminary data.</text>
</comment>
<dbReference type="InterPro" id="IPR038731">
    <property type="entry name" value="RgtA/B/C-like"/>
</dbReference>
<keyword evidence="2" id="KW-1003">Cell membrane</keyword>
<keyword evidence="6 8" id="KW-1133">Transmembrane helix</keyword>
<feature type="domain" description="Glycosyltransferase RgtA/B/C/D-like" evidence="9">
    <location>
        <begin position="86"/>
        <end position="240"/>
    </location>
</feature>
<dbReference type="PANTHER" id="PTHR33908:SF3">
    <property type="entry name" value="UNDECAPRENYL PHOSPHATE-ALPHA-4-AMINO-4-DEOXY-L-ARABINOSE ARABINOSYL TRANSFERASE"/>
    <property type="match status" value="1"/>
</dbReference>
<feature type="transmembrane region" description="Helical" evidence="8">
    <location>
        <begin position="395"/>
        <end position="415"/>
    </location>
</feature>
<feature type="transmembrane region" description="Helical" evidence="8">
    <location>
        <begin position="135"/>
        <end position="153"/>
    </location>
</feature>
<protein>
    <submittedName>
        <fullName evidence="11">Glycosyltransferase family 39 protein</fullName>
    </submittedName>
</protein>
<dbReference type="InterPro" id="IPR056785">
    <property type="entry name" value="YkcA/B-like_C"/>
</dbReference>
<evidence type="ECO:0000256" key="5">
    <source>
        <dbReference type="ARBA" id="ARBA00022692"/>
    </source>
</evidence>
<keyword evidence="4" id="KW-0808">Transferase</keyword>
<evidence type="ECO:0000256" key="3">
    <source>
        <dbReference type="ARBA" id="ARBA00022676"/>
    </source>
</evidence>
<feature type="transmembrane region" description="Helical" evidence="8">
    <location>
        <begin position="31"/>
        <end position="48"/>
    </location>
</feature>
<reference evidence="11 12" key="1">
    <citation type="submission" date="2022-03" db="EMBL/GenBank/DDBJ databases">
        <title>Sinomonas sp. isolated from a soil.</title>
        <authorList>
            <person name="Han J."/>
            <person name="Kim D.-U."/>
        </authorList>
    </citation>
    <scope>NUCLEOTIDE SEQUENCE [LARGE SCALE GENOMIC DNA]</scope>
    <source>
        <strain evidence="11 12">5-5</strain>
    </source>
</reference>
<dbReference type="Proteomes" id="UP001202922">
    <property type="component" value="Unassembled WGS sequence"/>
</dbReference>
<dbReference type="Pfam" id="PF13231">
    <property type="entry name" value="PMT_2"/>
    <property type="match status" value="1"/>
</dbReference>
<feature type="transmembrane region" description="Helical" evidence="8">
    <location>
        <begin position="202"/>
        <end position="220"/>
    </location>
</feature>
<dbReference type="PANTHER" id="PTHR33908">
    <property type="entry name" value="MANNOSYLTRANSFERASE YKCB-RELATED"/>
    <property type="match status" value="1"/>
</dbReference>
<accession>A0ABS9TYW7</accession>
<evidence type="ECO:0000256" key="4">
    <source>
        <dbReference type="ARBA" id="ARBA00022679"/>
    </source>
</evidence>
<evidence type="ECO:0000259" key="9">
    <source>
        <dbReference type="Pfam" id="PF13231"/>
    </source>
</evidence>
<name>A0ABS9TYW7_9MICC</name>
<keyword evidence="7 8" id="KW-0472">Membrane</keyword>
<feature type="transmembrane region" description="Helical" evidence="8">
    <location>
        <begin position="342"/>
        <end position="361"/>
    </location>
</feature>
<organism evidence="11 12">
    <name type="scientific">Sinomonas terrae</name>
    <dbReference type="NCBI Taxonomy" id="2908838"/>
    <lineage>
        <taxon>Bacteria</taxon>
        <taxon>Bacillati</taxon>
        <taxon>Actinomycetota</taxon>
        <taxon>Actinomycetes</taxon>
        <taxon>Micrococcales</taxon>
        <taxon>Micrococcaceae</taxon>
        <taxon>Sinomonas</taxon>
    </lineage>
</organism>
<feature type="transmembrane region" description="Helical" evidence="8">
    <location>
        <begin position="227"/>
        <end position="246"/>
    </location>
</feature>
<gene>
    <name evidence="11" type="ORF">L0M17_05050</name>
</gene>
<dbReference type="EMBL" id="JAKZBV010000001">
    <property type="protein sequence ID" value="MCH6469362.1"/>
    <property type="molecule type" value="Genomic_DNA"/>
</dbReference>
<feature type="transmembrane region" description="Helical" evidence="8">
    <location>
        <begin position="313"/>
        <end position="330"/>
    </location>
</feature>